<dbReference type="EMBL" id="WIXE01002075">
    <property type="protein sequence ID" value="KAK5985137.1"/>
    <property type="molecule type" value="Genomic_DNA"/>
</dbReference>
<evidence type="ECO:0000256" key="1">
    <source>
        <dbReference type="SAM" id="Coils"/>
    </source>
</evidence>
<organism evidence="3 4">
    <name type="scientific">Trichostrongylus colubriformis</name>
    <name type="common">Black scour worm</name>
    <dbReference type="NCBI Taxonomy" id="6319"/>
    <lineage>
        <taxon>Eukaryota</taxon>
        <taxon>Metazoa</taxon>
        <taxon>Ecdysozoa</taxon>
        <taxon>Nematoda</taxon>
        <taxon>Chromadorea</taxon>
        <taxon>Rhabditida</taxon>
        <taxon>Rhabditina</taxon>
        <taxon>Rhabditomorpha</taxon>
        <taxon>Strongyloidea</taxon>
        <taxon>Trichostrongylidae</taxon>
        <taxon>Trichostrongylus</taxon>
    </lineage>
</organism>
<dbReference type="AlphaFoldDB" id="A0AAN8G128"/>
<feature type="domain" description="Spectrin repeats metazoan" evidence="2">
    <location>
        <begin position="88"/>
        <end position="186"/>
    </location>
</feature>
<gene>
    <name evidence="3" type="ORF">GCK32_012247</name>
</gene>
<name>A0AAN8G128_TRICO</name>
<sequence length="314" mass="36965">MRVIPFLATHADMGGTLNEAVDFLEAHQTFVEEVMNRDASVTSAASKRSEMTAVERKTMQEFETHYERLKDVLEKRIRIGGSFVQLHKFAKDLESSFDGITSLLDTNRDFTNERVAGQVENVLRMIEETMTQEKHEVEKFVASAEAIARDDDTLDVTRSTQAARNLLVDHDHRYVYLKHKWSEWQANKAEMKKKVTIIEEIEMWQEETWEIIRLLETTKTTTLQETEGLHRRVKELQQTIDEQTRRLEEARRTTKSEELTKRIDELLRRQREIRERLAQLEKKVETIYESFLEEEVVERIRAPQIITKLTDAQV</sequence>
<dbReference type="Pfam" id="PF25101">
    <property type="entry name" value="Spectrin_7"/>
    <property type="match status" value="1"/>
</dbReference>
<dbReference type="Proteomes" id="UP001331761">
    <property type="component" value="Unassembled WGS sequence"/>
</dbReference>
<evidence type="ECO:0000259" key="2">
    <source>
        <dbReference type="Pfam" id="PF25101"/>
    </source>
</evidence>
<accession>A0AAN8G128</accession>
<reference evidence="3 4" key="1">
    <citation type="submission" date="2019-10" db="EMBL/GenBank/DDBJ databases">
        <title>Assembly and Annotation for the nematode Trichostrongylus colubriformis.</title>
        <authorList>
            <person name="Martin J."/>
        </authorList>
    </citation>
    <scope>NUCLEOTIDE SEQUENCE [LARGE SCALE GENOMIC DNA]</scope>
    <source>
        <strain evidence="3">G859</strain>
        <tissue evidence="3">Whole worm</tissue>
    </source>
</reference>
<evidence type="ECO:0000313" key="4">
    <source>
        <dbReference type="Proteomes" id="UP001331761"/>
    </source>
</evidence>
<evidence type="ECO:0000313" key="3">
    <source>
        <dbReference type="EMBL" id="KAK5985137.1"/>
    </source>
</evidence>
<keyword evidence="4" id="KW-1185">Reference proteome</keyword>
<feature type="non-terminal residue" evidence="3">
    <location>
        <position position="314"/>
    </location>
</feature>
<protein>
    <submittedName>
        <fullName evidence="3">I-set domain-containing protein</fullName>
    </submittedName>
</protein>
<dbReference type="Gene3D" id="1.20.58.60">
    <property type="match status" value="1"/>
</dbReference>
<comment type="caution">
    <text evidence="3">The sequence shown here is derived from an EMBL/GenBank/DDBJ whole genome shotgun (WGS) entry which is preliminary data.</text>
</comment>
<proteinExistence type="predicted"/>
<feature type="coiled-coil region" evidence="1">
    <location>
        <begin position="226"/>
        <end position="290"/>
    </location>
</feature>
<dbReference type="InterPro" id="IPR058157">
    <property type="entry name" value="Spectrin_met"/>
</dbReference>
<keyword evidence="1" id="KW-0175">Coiled coil</keyword>